<feature type="transmembrane region" description="Helical" evidence="1">
    <location>
        <begin position="15"/>
        <end position="38"/>
    </location>
</feature>
<proteinExistence type="predicted"/>
<dbReference type="EMBL" id="WIVE01000019">
    <property type="protein sequence ID" value="MQX36466.1"/>
    <property type="molecule type" value="Genomic_DNA"/>
</dbReference>
<dbReference type="InterPro" id="IPR016568">
    <property type="entry name" value="Sulphur_oxidation_SoxY"/>
</dbReference>
<keyword evidence="4" id="KW-1185">Reference proteome</keyword>
<comment type="caution">
    <text evidence="3">The sequence shown here is derived from an EMBL/GenBank/DDBJ whole genome shotgun (WGS) entry which is preliminary data.</text>
</comment>
<accession>A0A7X1ZF72</accession>
<dbReference type="Gene3D" id="2.60.40.2470">
    <property type="entry name" value="SoxY domain"/>
    <property type="match status" value="1"/>
</dbReference>
<evidence type="ECO:0000256" key="1">
    <source>
        <dbReference type="SAM" id="Phobius"/>
    </source>
</evidence>
<dbReference type="InterPro" id="IPR032711">
    <property type="entry name" value="SoxY"/>
</dbReference>
<dbReference type="Proteomes" id="UP000434582">
    <property type="component" value="Unassembled WGS sequence"/>
</dbReference>
<organism evidence="3 4">
    <name type="scientific">Roseospira navarrensis</name>
    <dbReference type="NCBI Taxonomy" id="140058"/>
    <lineage>
        <taxon>Bacteria</taxon>
        <taxon>Pseudomonadati</taxon>
        <taxon>Pseudomonadota</taxon>
        <taxon>Alphaproteobacteria</taxon>
        <taxon>Rhodospirillales</taxon>
        <taxon>Rhodospirillaceae</taxon>
        <taxon>Roseospira</taxon>
    </lineage>
</organism>
<dbReference type="PROSITE" id="PS51318">
    <property type="entry name" value="TAT"/>
    <property type="match status" value="1"/>
</dbReference>
<evidence type="ECO:0000259" key="2">
    <source>
        <dbReference type="Pfam" id="PF13501"/>
    </source>
</evidence>
<dbReference type="RefSeq" id="WP_153342985.1">
    <property type="nucleotide sequence ID" value="NZ_WIVE01000019.1"/>
</dbReference>
<reference evidence="3 4" key="1">
    <citation type="submission" date="2019-10" db="EMBL/GenBank/DDBJ databases">
        <title>Draft whole-genome sequence of the purple nonsulfur photosynthetic bacterium Roseospira navarrensis DSM 15114.</title>
        <authorList>
            <person name="Kyndt J.A."/>
            <person name="Meyer T.E."/>
        </authorList>
    </citation>
    <scope>NUCLEOTIDE SEQUENCE [LARGE SCALE GENOMIC DNA]</scope>
    <source>
        <strain evidence="3 4">DSM 15114</strain>
    </source>
</reference>
<name>A0A7X1ZF72_9PROT</name>
<gene>
    <name evidence="3" type="primary">soxY</name>
    <name evidence="3" type="ORF">GHC57_08050</name>
</gene>
<dbReference type="InterPro" id="IPR038162">
    <property type="entry name" value="SoxY_sf"/>
</dbReference>
<dbReference type="OrthoDB" id="9804570at2"/>
<dbReference type="AlphaFoldDB" id="A0A7X1ZF72"/>
<keyword evidence="1" id="KW-0812">Transmembrane</keyword>
<keyword evidence="1" id="KW-1133">Transmembrane helix</keyword>
<dbReference type="InterPro" id="IPR006311">
    <property type="entry name" value="TAT_signal"/>
</dbReference>
<evidence type="ECO:0000313" key="4">
    <source>
        <dbReference type="Proteomes" id="UP000434582"/>
    </source>
</evidence>
<keyword evidence="1" id="KW-0472">Membrane</keyword>
<dbReference type="Pfam" id="PF13501">
    <property type="entry name" value="SoxY"/>
    <property type="match status" value="1"/>
</dbReference>
<feature type="domain" description="Ig-like SoxY" evidence="2">
    <location>
        <begin position="50"/>
        <end position="156"/>
    </location>
</feature>
<dbReference type="NCBIfam" id="TIGR04488">
    <property type="entry name" value="SoxY_true_GGCGG"/>
    <property type="match status" value="1"/>
</dbReference>
<evidence type="ECO:0000313" key="3">
    <source>
        <dbReference type="EMBL" id="MQX36466.1"/>
    </source>
</evidence>
<protein>
    <submittedName>
        <fullName evidence="3">Thiosulfate oxidation carrier protein SoxY</fullName>
    </submittedName>
</protein>
<dbReference type="PIRSF" id="PIRSF010312">
    <property type="entry name" value="Sulphur_oxidation_SoxY"/>
    <property type="match status" value="1"/>
</dbReference>
<sequence length="158" mass="16028">MQGPHETDGFSRRTVLFSIGGGAAVMTGMTLFPALAIADEGAVNDAIKSMVGEVPAEGGVSLDLPEIAENGNTVPLSFEIDAPMGDDVHVTDVMILADGNPSPDVAVFHFTPMSGKAAGSTRLRLAGTQNVIAVAQLSDGSAMMGKKQVKVTIGGCGG</sequence>